<dbReference type="Proteomes" id="UP001595805">
    <property type="component" value="Unassembled WGS sequence"/>
</dbReference>
<feature type="transmembrane region" description="Helical" evidence="1">
    <location>
        <begin position="12"/>
        <end position="32"/>
    </location>
</feature>
<keyword evidence="1" id="KW-0812">Transmembrane</keyword>
<protein>
    <submittedName>
        <fullName evidence="2">DUF6090 family protein</fullName>
    </submittedName>
</protein>
<dbReference type="RefSeq" id="WP_377904525.1">
    <property type="nucleotide sequence ID" value="NZ_JBHRZS010000006.1"/>
</dbReference>
<comment type="caution">
    <text evidence="2">The sequence shown here is derived from an EMBL/GenBank/DDBJ whole genome shotgun (WGS) entry which is preliminary data.</text>
</comment>
<dbReference type="InterPro" id="IPR045749">
    <property type="entry name" value="DUF6090"/>
</dbReference>
<accession>A0ABV8AS25</accession>
<sequence>MKRILSILKEKWPEYILEILVITIGILGAFALNNWNENRLSEREERILLSNIREDLINTIKKFEKDTVFNAQTIRNAERIEYYIHENQPYSIELDSCFASLGGWKSPYAISSAYQSLKSQGIDLIENKALRNSIVNLYDGILIFVEDDYDHVEWSYYESVFMPYSSKNIRRVNEASFPSARPNDFEAIKQSQEFQNILSTIIRYRKAGIEIYGDAIEEIKQVISMIDQELNE</sequence>
<evidence type="ECO:0000313" key="2">
    <source>
        <dbReference type="EMBL" id="MFC3879780.1"/>
    </source>
</evidence>
<evidence type="ECO:0000256" key="1">
    <source>
        <dbReference type="SAM" id="Phobius"/>
    </source>
</evidence>
<evidence type="ECO:0000313" key="3">
    <source>
        <dbReference type="Proteomes" id="UP001595805"/>
    </source>
</evidence>
<name>A0ABV8AS25_9BACT</name>
<gene>
    <name evidence="2" type="ORF">ACFOSV_06315</name>
</gene>
<proteinExistence type="predicted"/>
<organism evidence="2 3">
    <name type="scientific">Algoriphagus namhaensis</name>
    <dbReference type="NCBI Taxonomy" id="915353"/>
    <lineage>
        <taxon>Bacteria</taxon>
        <taxon>Pseudomonadati</taxon>
        <taxon>Bacteroidota</taxon>
        <taxon>Cytophagia</taxon>
        <taxon>Cytophagales</taxon>
        <taxon>Cyclobacteriaceae</taxon>
        <taxon>Algoriphagus</taxon>
    </lineage>
</organism>
<dbReference type="EMBL" id="JBHRZS010000006">
    <property type="protein sequence ID" value="MFC3879780.1"/>
    <property type="molecule type" value="Genomic_DNA"/>
</dbReference>
<keyword evidence="1" id="KW-0472">Membrane</keyword>
<reference evidence="3" key="1">
    <citation type="journal article" date="2019" name="Int. J. Syst. Evol. Microbiol.">
        <title>The Global Catalogue of Microorganisms (GCM) 10K type strain sequencing project: providing services to taxonomists for standard genome sequencing and annotation.</title>
        <authorList>
            <consortium name="The Broad Institute Genomics Platform"/>
            <consortium name="The Broad Institute Genome Sequencing Center for Infectious Disease"/>
            <person name="Wu L."/>
            <person name="Ma J."/>
        </authorList>
    </citation>
    <scope>NUCLEOTIDE SEQUENCE [LARGE SCALE GENOMIC DNA]</scope>
    <source>
        <strain evidence="3">CCUG 60523</strain>
    </source>
</reference>
<keyword evidence="1" id="KW-1133">Transmembrane helix</keyword>
<dbReference type="Pfam" id="PF19578">
    <property type="entry name" value="DUF6090"/>
    <property type="match status" value="1"/>
</dbReference>
<keyword evidence="3" id="KW-1185">Reference proteome</keyword>